<sequence length="170" mass="19554">MARPKFGNKTKMAAAALMSCLLAAAAFMSCLPFWVARFGPQTWQKWRKSSSSWRWSWALLKKMGFLSFLIQSTTTHLISLARFRACSLSSIRLTGQQSTTRFLLQLILPQSPPYISQIPTRGTKGNSLTRLKEEESSGEKEEEEKKGRKEEEERKREGKEIKKKYFIILD</sequence>
<evidence type="ECO:0000313" key="3">
    <source>
        <dbReference type="EMBL" id="CAB4269766.1"/>
    </source>
</evidence>
<dbReference type="EMBL" id="CAEKDK010000002">
    <property type="protein sequence ID" value="CAB4269766.1"/>
    <property type="molecule type" value="Genomic_DNA"/>
</dbReference>
<proteinExistence type="predicted"/>
<protein>
    <submittedName>
        <fullName evidence="3">Uncharacterized protein</fullName>
    </submittedName>
</protein>
<evidence type="ECO:0000256" key="2">
    <source>
        <dbReference type="SAM" id="Phobius"/>
    </source>
</evidence>
<evidence type="ECO:0000313" key="4">
    <source>
        <dbReference type="Proteomes" id="UP000507222"/>
    </source>
</evidence>
<feature type="transmembrane region" description="Helical" evidence="2">
    <location>
        <begin position="12"/>
        <end position="35"/>
    </location>
</feature>
<feature type="region of interest" description="Disordered" evidence="1">
    <location>
        <begin position="119"/>
        <end position="158"/>
    </location>
</feature>
<gene>
    <name evidence="3" type="ORF">CURHAP_LOCUS15556</name>
</gene>
<dbReference type="PROSITE" id="PS51257">
    <property type="entry name" value="PROKAR_LIPOPROTEIN"/>
    <property type="match status" value="1"/>
</dbReference>
<keyword evidence="2" id="KW-0812">Transmembrane</keyword>
<keyword evidence="2" id="KW-0472">Membrane</keyword>
<feature type="compositionally biased region" description="Polar residues" evidence="1">
    <location>
        <begin position="119"/>
        <end position="129"/>
    </location>
</feature>
<evidence type="ECO:0000256" key="1">
    <source>
        <dbReference type="SAM" id="MobiDB-lite"/>
    </source>
</evidence>
<dbReference type="Proteomes" id="UP000507222">
    <property type="component" value="Unassembled WGS sequence"/>
</dbReference>
<dbReference type="AlphaFoldDB" id="A0A6J5U0T8"/>
<keyword evidence="2" id="KW-1133">Transmembrane helix</keyword>
<organism evidence="3 4">
    <name type="scientific">Prunus armeniaca</name>
    <name type="common">Apricot</name>
    <name type="synonym">Armeniaca vulgaris</name>
    <dbReference type="NCBI Taxonomy" id="36596"/>
    <lineage>
        <taxon>Eukaryota</taxon>
        <taxon>Viridiplantae</taxon>
        <taxon>Streptophyta</taxon>
        <taxon>Embryophyta</taxon>
        <taxon>Tracheophyta</taxon>
        <taxon>Spermatophyta</taxon>
        <taxon>Magnoliopsida</taxon>
        <taxon>eudicotyledons</taxon>
        <taxon>Gunneridae</taxon>
        <taxon>Pentapetalae</taxon>
        <taxon>rosids</taxon>
        <taxon>fabids</taxon>
        <taxon>Rosales</taxon>
        <taxon>Rosaceae</taxon>
        <taxon>Amygdaloideae</taxon>
        <taxon>Amygdaleae</taxon>
        <taxon>Prunus</taxon>
    </lineage>
</organism>
<accession>A0A6J5U0T8</accession>
<reference evidence="3 4" key="1">
    <citation type="submission" date="2020-05" db="EMBL/GenBank/DDBJ databases">
        <authorList>
            <person name="Campoy J."/>
            <person name="Schneeberger K."/>
            <person name="Spophaly S."/>
        </authorList>
    </citation>
    <scope>NUCLEOTIDE SEQUENCE [LARGE SCALE GENOMIC DNA]</scope>
    <source>
        <strain evidence="3">PruArmRojPasFocal</strain>
    </source>
</reference>
<name>A0A6J5U0T8_PRUAR</name>
<feature type="compositionally biased region" description="Basic and acidic residues" evidence="1">
    <location>
        <begin position="130"/>
        <end position="158"/>
    </location>
</feature>